<accession>A0A8T2TMF2</accession>
<feature type="compositionally biased region" description="Basic and acidic residues" evidence="1">
    <location>
        <begin position="1"/>
        <end position="30"/>
    </location>
</feature>
<proteinExistence type="predicted"/>
<sequence length="140" mass="16570">MLIDKARDQGETIKDAIEAKKDEETKESKRREKKVKRGQERESSFLQTIKNNVWKFLLFLREIFERMKNTESTPEHGEALKIFLHLKSTKTKAKTMQAWMVLNCQRYVKLKDQENYVWIIAWTKHWILRGSVGKVASSNA</sequence>
<gene>
    <name evidence="2" type="ORF">KP509_13G074500</name>
</gene>
<dbReference type="Proteomes" id="UP000825935">
    <property type="component" value="Chromosome 13"/>
</dbReference>
<dbReference type="AlphaFoldDB" id="A0A8T2TMF2"/>
<name>A0A8T2TMF2_CERRI</name>
<organism evidence="2 3">
    <name type="scientific">Ceratopteris richardii</name>
    <name type="common">Triangle waterfern</name>
    <dbReference type="NCBI Taxonomy" id="49495"/>
    <lineage>
        <taxon>Eukaryota</taxon>
        <taxon>Viridiplantae</taxon>
        <taxon>Streptophyta</taxon>
        <taxon>Embryophyta</taxon>
        <taxon>Tracheophyta</taxon>
        <taxon>Polypodiopsida</taxon>
        <taxon>Polypodiidae</taxon>
        <taxon>Polypodiales</taxon>
        <taxon>Pteridineae</taxon>
        <taxon>Pteridaceae</taxon>
        <taxon>Parkerioideae</taxon>
        <taxon>Ceratopteris</taxon>
    </lineage>
</organism>
<reference evidence="2" key="1">
    <citation type="submission" date="2021-08" db="EMBL/GenBank/DDBJ databases">
        <title>WGS assembly of Ceratopteris richardii.</title>
        <authorList>
            <person name="Marchant D.B."/>
            <person name="Chen G."/>
            <person name="Jenkins J."/>
            <person name="Shu S."/>
            <person name="Leebens-Mack J."/>
            <person name="Grimwood J."/>
            <person name="Schmutz J."/>
            <person name="Soltis P."/>
            <person name="Soltis D."/>
            <person name="Chen Z.-H."/>
        </authorList>
    </citation>
    <scope>NUCLEOTIDE SEQUENCE</scope>
    <source>
        <strain evidence="2">Whitten #5841</strain>
        <tissue evidence="2">Leaf</tissue>
    </source>
</reference>
<comment type="caution">
    <text evidence="2">The sequence shown here is derived from an EMBL/GenBank/DDBJ whole genome shotgun (WGS) entry which is preliminary data.</text>
</comment>
<evidence type="ECO:0000313" key="3">
    <source>
        <dbReference type="Proteomes" id="UP000825935"/>
    </source>
</evidence>
<protein>
    <submittedName>
        <fullName evidence="2">Uncharacterized protein</fullName>
    </submittedName>
</protein>
<dbReference type="EMBL" id="CM035418">
    <property type="protein sequence ID" value="KAH7421769.1"/>
    <property type="molecule type" value="Genomic_DNA"/>
</dbReference>
<keyword evidence="3" id="KW-1185">Reference proteome</keyword>
<evidence type="ECO:0000256" key="1">
    <source>
        <dbReference type="SAM" id="MobiDB-lite"/>
    </source>
</evidence>
<evidence type="ECO:0000313" key="2">
    <source>
        <dbReference type="EMBL" id="KAH7421769.1"/>
    </source>
</evidence>
<feature type="region of interest" description="Disordered" evidence="1">
    <location>
        <begin position="1"/>
        <end position="42"/>
    </location>
</feature>